<reference evidence="3 4" key="1">
    <citation type="journal article" date="2023" name="IMA Fungus">
        <title>Comparative genomic study of the Penicillium genus elucidates a diverse pangenome and 15 lateral gene transfer events.</title>
        <authorList>
            <person name="Petersen C."/>
            <person name="Sorensen T."/>
            <person name="Nielsen M.R."/>
            <person name="Sondergaard T.E."/>
            <person name="Sorensen J.L."/>
            <person name="Fitzpatrick D.A."/>
            <person name="Frisvad J.C."/>
            <person name="Nielsen K.L."/>
        </authorList>
    </citation>
    <scope>NUCLEOTIDE SEQUENCE [LARGE SCALE GENOMIC DNA]</scope>
    <source>
        <strain evidence="3 4">IBT 35679</strain>
    </source>
</reference>
<evidence type="ECO:0000256" key="1">
    <source>
        <dbReference type="SAM" id="SignalP"/>
    </source>
</evidence>
<keyword evidence="4" id="KW-1185">Reference proteome</keyword>
<dbReference type="GO" id="GO:0051213">
    <property type="term" value="F:dioxygenase activity"/>
    <property type="evidence" value="ECO:0007669"/>
    <property type="project" value="UniProtKB-KW"/>
</dbReference>
<dbReference type="AlphaFoldDB" id="A0AAD6CJB9"/>
<keyword evidence="1" id="KW-0732">Signal</keyword>
<sequence>MLQYTFALFLLPYALGCTPRSDTNDSSNPFVIGDDGPAPTATLGYSLTHFGLLTTNLTRMKHFYGDILGMRLLFDAYLTPEFTVTYMGYAQGGRNGTGFQTGAEMFRDKNNLNGLIELIQFNVSEDHLIATTKRSNTFSHIGIIVPNVEKAQDYLEEQGVKILKRITEPITGFTGPIQNALGVGEFAGEFIAAKKTLLKAQTLIGWEMFLLIEDPDGNLVEIQQQETADFDD</sequence>
<name>A0AAD6CJB9_9EURO</name>
<dbReference type="PANTHER" id="PTHR10374:SF19">
    <property type="entry name" value="LYASE (GLO1), PUTATIVE (AFU_ORTHOLOGUE AFUA_2G13550)-RELATED"/>
    <property type="match status" value="1"/>
</dbReference>
<protein>
    <submittedName>
        <fullName evidence="3">Glyoxalase/Bleomycin resistance protein/Dihydroxybiphenyl dioxygenase</fullName>
    </submittedName>
</protein>
<dbReference type="InterPro" id="IPR004360">
    <property type="entry name" value="Glyas_Fos-R_dOase_dom"/>
</dbReference>
<dbReference type="PROSITE" id="PS51819">
    <property type="entry name" value="VOC"/>
    <property type="match status" value="1"/>
</dbReference>
<keyword evidence="3" id="KW-0560">Oxidoreductase</keyword>
<organism evidence="3 4">
    <name type="scientific">Penicillium frequentans</name>
    <dbReference type="NCBI Taxonomy" id="3151616"/>
    <lineage>
        <taxon>Eukaryota</taxon>
        <taxon>Fungi</taxon>
        <taxon>Dikarya</taxon>
        <taxon>Ascomycota</taxon>
        <taxon>Pezizomycotina</taxon>
        <taxon>Eurotiomycetes</taxon>
        <taxon>Eurotiomycetidae</taxon>
        <taxon>Eurotiales</taxon>
        <taxon>Aspergillaceae</taxon>
        <taxon>Penicillium</taxon>
    </lineage>
</organism>
<dbReference type="EMBL" id="JAQIZZ010000008">
    <property type="protein sequence ID" value="KAJ5523650.1"/>
    <property type="molecule type" value="Genomic_DNA"/>
</dbReference>
<feature type="domain" description="VOC" evidence="2">
    <location>
        <begin position="46"/>
        <end position="225"/>
    </location>
</feature>
<proteinExistence type="predicted"/>
<accession>A0AAD6CJB9</accession>
<dbReference type="PANTHER" id="PTHR10374">
    <property type="entry name" value="LACTOYLGLUTATHIONE LYASE GLYOXALASE I"/>
    <property type="match status" value="1"/>
</dbReference>
<dbReference type="Gene3D" id="3.10.180.10">
    <property type="entry name" value="2,3-Dihydroxybiphenyl 1,2-Dioxygenase, domain 1"/>
    <property type="match status" value="1"/>
</dbReference>
<dbReference type="SUPFAM" id="SSF54593">
    <property type="entry name" value="Glyoxalase/Bleomycin resistance protein/Dihydroxybiphenyl dioxygenase"/>
    <property type="match status" value="1"/>
</dbReference>
<comment type="caution">
    <text evidence="3">The sequence shown here is derived from an EMBL/GenBank/DDBJ whole genome shotgun (WGS) entry which is preliminary data.</text>
</comment>
<dbReference type="InterPro" id="IPR037523">
    <property type="entry name" value="VOC_core"/>
</dbReference>
<evidence type="ECO:0000313" key="4">
    <source>
        <dbReference type="Proteomes" id="UP001220324"/>
    </source>
</evidence>
<gene>
    <name evidence="3" type="ORF">N7494_010300</name>
</gene>
<feature type="chain" id="PRO_5042223547" evidence="1">
    <location>
        <begin position="17"/>
        <end position="232"/>
    </location>
</feature>
<dbReference type="InterPro" id="IPR029068">
    <property type="entry name" value="Glyas_Bleomycin-R_OHBP_Dase"/>
</dbReference>
<keyword evidence="3" id="KW-0223">Dioxygenase</keyword>
<evidence type="ECO:0000313" key="3">
    <source>
        <dbReference type="EMBL" id="KAJ5523650.1"/>
    </source>
</evidence>
<evidence type="ECO:0000259" key="2">
    <source>
        <dbReference type="PROSITE" id="PS51819"/>
    </source>
</evidence>
<dbReference type="Pfam" id="PF00903">
    <property type="entry name" value="Glyoxalase"/>
    <property type="match status" value="1"/>
</dbReference>
<feature type="signal peptide" evidence="1">
    <location>
        <begin position="1"/>
        <end position="16"/>
    </location>
</feature>
<dbReference type="Proteomes" id="UP001220324">
    <property type="component" value="Unassembled WGS sequence"/>
</dbReference>